<evidence type="ECO:0000313" key="1">
    <source>
        <dbReference type="EMBL" id="MYM23050.1"/>
    </source>
</evidence>
<dbReference type="InterPro" id="IPR029058">
    <property type="entry name" value="AB_hydrolase_fold"/>
</dbReference>
<gene>
    <name evidence="1" type="ORF">GTP46_10375</name>
</gene>
<dbReference type="InterPro" id="IPR001563">
    <property type="entry name" value="Peptidase_S10"/>
</dbReference>
<dbReference type="AlphaFoldDB" id="A0A6L8K771"/>
<protein>
    <submittedName>
        <fullName evidence="1">Peptidase S10</fullName>
    </submittedName>
</protein>
<dbReference type="EMBL" id="WWCN01000005">
    <property type="protein sequence ID" value="MYM23050.1"/>
    <property type="molecule type" value="Genomic_DNA"/>
</dbReference>
<dbReference type="GO" id="GO:0004185">
    <property type="term" value="F:serine-type carboxypeptidase activity"/>
    <property type="evidence" value="ECO:0007669"/>
    <property type="project" value="InterPro"/>
</dbReference>
<comment type="caution">
    <text evidence="1">The sequence shown here is derived from an EMBL/GenBank/DDBJ whole genome shotgun (WGS) entry which is preliminary data.</text>
</comment>
<dbReference type="Proteomes" id="UP000479335">
    <property type="component" value="Unassembled WGS sequence"/>
</dbReference>
<dbReference type="Pfam" id="PF00450">
    <property type="entry name" value="Peptidase_S10"/>
    <property type="match status" value="1"/>
</dbReference>
<reference evidence="1 2" key="1">
    <citation type="submission" date="2019-12" db="EMBL/GenBank/DDBJ databases">
        <title>Novel species isolated from a subtropical stream in China.</title>
        <authorList>
            <person name="Lu H."/>
        </authorList>
    </citation>
    <scope>NUCLEOTIDE SEQUENCE [LARGE SCALE GENOMIC DNA]</scope>
    <source>
        <strain evidence="1 2">FT135W</strain>
    </source>
</reference>
<dbReference type="Gene3D" id="3.40.50.1820">
    <property type="entry name" value="alpha/beta hydrolase"/>
    <property type="match status" value="1"/>
</dbReference>
<sequence length="545" mass="57853">MKPALPTRTSGTNKAYDSRYISTGGIVAFCTKLQWRRPALVGAILLAGCGGGGGGSSGTTTPTTPPVTTPAVPGSFADVTVYSSAATGSLSAPNENAAVIASHIQLNGKQFDYTATTGHLTAVDAKTGQASVSFFYVAYTVTGTTAAKRPVTFFYNGGPGSASTYLHLGSFGPRRLVSTIPSANIPPVQLVDNQETLLATSDLVFIDAVGTGYTQAVAPNTNADFWGVDKDAASFRDFVQRYIAVNKREASPKFLYGESYGAPRTGVLANLLETAGVQIDGLVLQSAIMDYNSNCGVLDPNAISCEGYIPTYALTSAYHGRATPVPVETVRNFATGGYRTAIAAYLASKVAPPSAVLNQLSDLTGMSTLIWQQNFDMQPGYYQQNAVPGQLLGRYDARVLAPTGSALTRDGDPSLTVVNASFSSSIVTYMANELHYSAGSAYAPFIDIVNRWNFSHDGKQLPDTIPDLTAALTLNPAMKILAINGYHDLATPFHQTELDLARLGENQSIVLKYYASGHMTYLDDTARRAQQTDLINFMNSVTVSH</sequence>
<evidence type="ECO:0000313" key="2">
    <source>
        <dbReference type="Proteomes" id="UP000479335"/>
    </source>
</evidence>
<accession>A0A6L8K771</accession>
<dbReference type="GO" id="GO:0006508">
    <property type="term" value="P:proteolysis"/>
    <property type="evidence" value="ECO:0007669"/>
    <property type="project" value="InterPro"/>
</dbReference>
<keyword evidence="2" id="KW-1185">Reference proteome</keyword>
<proteinExistence type="predicted"/>
<name>A0A6L8K771_9BURK</name>
<dbReference type="SUPFAM" id="SSF53474">
    <property type="entry name" value="alpha/beta-Hydrolases"/>
    <property type="match status" value="1"/>
</dbReference>
<organism evidence="1 2">
    <name type="scientific">Duganella flavida</name>
    <dbReference type="NCBI Taxonomy" id="2692175"/>
    <lineage>
        <taxon>Bacteria</taxon>
        <taxon>Pseudomonadati</taxon>
        <taxon>Pseudomonadota</taxon>
        <taxon>Betaproteobacteria</taxon>
        <taxon>Burkholderiales</taxon>
        <taxon>Oxalobacteraceae</taxon>
        <taxon>Telluria group</taxon>
        <taxon>Duganella</taxon>
    </lineage>
</organism>